<organism evidence="3 4">
    <name type="scientific">Periconia digitata</name>
    <dbReference type="NCBI Taxonomy" id="1303443"/>
    <lineage>
        <taxon>Eukaryota</taxon>
        <taxon>Fungi</taxon>
        <taxon>Dikarya</taxon>
        <taxon>Ascomycota</taxon>
        <taxon>Pezizomycotina</taxon>
        <taxon>Dothideomycetes</taxon>
        <taxon>Pleosporomycetidae</taxon>
        <taxon>Pleosporales</taxon>
        <taxon>Massarineae</taxon>
        <taxon>Periconiaceae</taxon>
        <taxon>Periconia</taxon>
    </lineage>
</organism>
<name>A0A9W4XL10_9PLEO</name>
<feature type="transmembrane region" description="Helical" evidence="2">
    <location>
        <begin position="275"/>
        <end position="298"/>
    </location>
</feature>
<reference evidence="3" key="1">
    <citation type="submission" date="2023-01" db="EMBL/GenBank/DDBJ databases">
        <authorList>
            <person name="Van Ghelder C."/>
            <person name="Rancurel C."/>
        </authorList>
    </citation>
    <scope>NUCLEOTIDE SEQUENCE</scope>
    <source>
        <strain evidence="3">CNCM I-4278</strain>
    </source>
</reference>
<comment type="caution">
    <text evidence="3">The sequence shown here is derived from an EMBL/GenBank/DDBJ whole genome shotgun (WGS) entry which is preliminary data.</text>
</comment>
<dbReference type="AlphaFoldDB" id="A0A9W4XL10"/>
<feature type="compositionally biased region" description="Acidic residues" evidence="1">
    <location>
        <begin position="160"/>
        <end position="175"/>
    </location>
</feature>
<feature type="transmembrane region" description="Helical" evidence="2">
    <location>
        <begin position="490"/>
        <end position="507"/>
    </location>
</feature>
<dbReference type="EMBL" id="CAOQHR010000001">
    <property type="protein sequence ID" value="CAI6278153.1"/>
    <property type="molecule type" value="Genomic_DNA"/>
</dbReference>
<evidence type="ECO:0000256" key="2">
    <source>
        <dbReference type="SAM" id="Phobius"/>
    </source>
</evidence>
<feature type="compositionally biased region" description="Basic and acidic residues" evidence="1">
    <location>
        <begin position="176"/>
        <end position="189"/>
    </location>
</feature>
<evidence type="ECO:0000313" key="4">
    <source>
        <dbReference type="Proteomes" id="UP001152607"/>
    </source>
</evidence>
<sequence>MSSEPIRPRFTRYPAPRLPYDSKIHRSPRHPNGSRFDVRATYGDNHALKQHQRRQQQYVSTQSRSINFKWDEKGEDVATRAAEPTINDLFMRANVSREERQLHRMWRIERNRQANGGIQKQRKMKARSNIYNSYEMLNGLYKAICALFGPTDVENKDEYEYTTESEHENDDDYGEEEPKPPRQCLDRNPDPPTRIHQQSIFAAILLLLTNLPSATAIATVTTPSTPNYPFSIWTEAYAFLFQDPYFIRAYATINTTTPTISSSPWTAPTNTIPKFIMLVFLWILMQPFLLLTSFLFLLTALIPLHHNNTSSPSTPSSSFAFSISLLLILFPFILSRLRRKKMNVTECIFYLLLALGAHISRVPSPISTEIAAAPFPRRRIFFQLAMLGVWMCVSQSRTVHKYACIAVKHVTGKAANTLVSIAEVVWPLVDFVLGFVGFMIFAVAYGVKVVGPWGAKRVKRAYVLAWVWVLGPVWKVGWRVKMVVKRIGPGELLVALVVLVAGRWWVGEGDWADDLVAGELMWIEIVGAAILGLRMLFM</sequence>
<proteinExistence type="predicted"/>
<keyword evidence="2" id="KW-0472">Membrane</keyword>
<dbReference type="Proteomes" id="UP001152607">
    <property type="component" value="Unassembled WGS sequence"/>
</dbReference>
<evidence type="ECO:0000313" key="3">
    <source>
        <dbReference type="EMBL" id="CAI6278153.1"/>
    </source>
</evidence>
<keyword evidence="4" id="KW-1185">Reference proteome</keyword>
<keyword evidence="2" id="KW-0812">Transmembrane</keyword>
<feature type="region of interest" description="Disordered" evidence="1">
    <location>
        <begin position="159"/>
        <end position="191"/>
    </location>
</feature>
<accession>A0A9W4XL10</accession>
<feature type="transmembrane region" description="Helical" evidence="2">
    <location>
        <begin position="418"/>
        <end position="441"/>
    </location>
</feature>
<feature type="transmembrane region" description="Helical" evidence="2">
    <location>
        <begin position="461"/>
        <end position="478"/>
    </location>
</feature>
<protein>
    <submittedName>
        <fullName evidence="3">Uncharacterized protein</fullName>
    </submittedName>
</protein>
<feature type="transmembrane region" description="Helical" evidence="2">
    <location>
        <begin position="519"/>
        <end position="537"/>
    </location>
</feature>
<evidence type="ECO:0000256" key="1">
    <source>
        <dbReference type="SAM" id="MobiDB-lite"/>
    </source>
</evidence>
<feature type="region of interest" description="Disordered" evidence="1">
    <location>
        <begin position="1"/>
        <end position="35"/>
    </location>
</feature>
<keyword evidence="2" id="KW-1133">Transmembrane helix</keyword>
<feature type="transmembrane region" description="Helical" evidence="2">
    <location>
        <begin position="318"/>
        <end position="335"/>
    </location>
</feature>
<gene>
    <name evidence="3" type="ORF">PDIGIT_LOCUS1997</name>
</gene>